<gene>
    <name evidence="2" type="ORF">BKA67DRAFT_664736</name>
</gene>
<feature type="region of interest" description="Disordered" evidence="1">
    <location>
        <begin position="1"/>
        <end position="83"/>
    </location>
</feature>
<evidence type="ECO:0000313" key="3">
    <source>
        <dbReference type="Proteomes" id="UP000758603"/>
    </source>
</evidence>
<feature type="compositionally biased region" description="Basic and acidic residues" evidence="1">
    <location>
        <begin position="54"/>
        <end position="76"/>
    </location>
</feature>
<organism evidence="2 3">
    <name type="scientific">Truncatella angustata</name>
    <dbReference type="NCBI Taxonomy" id="152316"/>
    <lineage>
        <taxon>Eukaryota</taxon>
        <taxon>Fungi</taxon>
        <taxon>Dikarya</taxon>
        <taxon>Ascomycota</taxon>
        <taxon>Pezizomycotina</taxon>
        <taxon>Sordariomycetes</taxon>
        <taxon>Xylariomycetidae</taxon>
        <taxon>Amphisphaeriales</taxon>
        <taxon>Sporocadaceae</taxon>
        <taxon>Truncatella</taxon>
    </lineage>
</organism>
<sequence>MTPPTFLTFSEPDDDWTSEPAGRSLLMRGCATGDSPPSAARGSRRVLDEDDDKDKDKDKDKDMNCPIERRDPPKPKDYKRRTGTLDPKACTVACIASVEIEAQAALHMLDERHPGGSPWAEAKSTGQDRWLRFPNLWFGLPDLSRRPARDIRLGDVLVCLPDSESAGLDAYDLGKETEDVFEPLRHGRALAMAELMIRSAIGGTKLKSPKDAQILCRSLWI</sequence>
<evidence type="ECO:0000313" key="2">
    <source>
        <dbReference type="EMBL" id="KAH6645720.1"/>
    </source>
</evidence>
<name>A0A9P8RLU6_9PEZI</name>
<keyword evidence="3" id="KW-1185">Reference proteome</keyword>
<dbReference type="OrthoDB" id="1658288at2759"/>
<dbReference type="EMBL" id="JAGPXC010000011">
    <property type="protein sequence ID" value="KAH6645720.1"/>
    <property type="molecule type" value="Genomic_DNA"/>
</dbReference>
<dbReference type="GeneID" id="70137324"/>
<comment type="caution">
    <text evidence="2">The sequence shown here is derived from an EMBL/GenBank/DDBJ whole genome shotgun (WGS) entry which is preliminary data.</text>
</comment>
<dbReference type="AlphaFoldDB" id="A0A9P8RLU6"/>
<accession>A0A9P8RLU6</accession>
<dbReference type="Proteomes" id="UP000758603">
    <property type="component" value="Unassembled WGS sequence"/>
</dbReference>
<evidence type="ECO:0000256" key="1">
    <source>
        <dbReference type="SAM" id="MobiDB-lite"/>
    </source>
</evidence>
<reference evidence="2" key="1">
    <citation type="journal article" date="2021" name="Nat. Commun.">
        <title>Genetic determinants of endophytism in the Arabidopsis root mycobiome.</title>
        <authorList>
            <person name="Mesny F."/>
            <person name="Miyauchi S."/>
            <person name="Thiergart T."/>
            <person name="Pickel B."/>
            <person name="Atanasova L."/>
            <person name="Karlsson M."/>
            <person name="Huettel B."/>
            <person name="Barry K.W."/>
            <person name="Haridas S."/>
            <person name="Chen C."/>
            <person name="Bauer D."/>
            <person name="Andreopoulos W."/>
            <person name="Pangilinan J."/>
            <person name="LaButti K."/>
            <person name="Riley R."/>
            <person name="Lipzen A."/>
            <person name="Clum A."/>
            <person name="Drula E."/>
            <person name="Henrissat B."/>
            <person name="Kohler A."/>
            <person name="Grigoriev I.V."/>
            <person name="Martin F.M."/>
            <person name="Hacquard S."/>
        </authorList>
    </citation>
    <scope>NUCLEOTIDE SEQUENCE</scope>
    <source>
        <strain evidence="2">MPI-SDFR-AT-0073</strain>
    </source>
</reference>
<dbReference type="RefSeq" id="XP_045952234.1">
    <property type="nucleotide sequence ID" value="XM_046108433.1"/>
</dbReference>
<protein>
    <submittedName>
        <fullName evidence="2">Uncharacterized protein</fullName>
    </submittedName>
</protein>
<proteinExistence type="predicted"/>